<dbReference type="Proteomes" id="UP001239111">
    <property type="component" value="Chromosome 1"/>
</dbReference>
<accession>A0ACC2PLC7</accession>
<comment type="caution">
    <text evidence="1">The sequence shown here is derived from an EMBL/GenBank/DDBJ whole genome shotgun (WGS) entry which is preliminary data.</text>
</comment>
<name>A0ACC2PLC7_9HYME</name>
<sequence length="120" mass="13561">MTGVTPFDGQRGTKRGKSRTRRHVRLKPIVVTSSQLGKDSKWEVRDKVHRSSYSTYTSAPHQACPCATTHRTKLPPPPVAPSRQKVNLLTSSFLDFDGIDSETKCKTRRPEKKLRDLSDK</sequence>
<protein>
    <submittedName>
        <fullName evidence="1">Uncharacterized protein</fullName>
    </submittedName>
</protein>
<proteinExistence type="predicted"/>
<keyword evidence="2" id="KW-1185">Reference proteome</keyword>
<dbReference type="EMBL" id="CM056741">
    <property type="protein sequence ID" value="KAJ8684187.1"/>
    <property type="molecule type" value="Genomic_DNA"/>
</dbReference>
<evidence type="ECO:0000313" key="1">
    <source>
        <dbReference type="EMBL" id="KAJ8684187.1"/>
    </source>
</evidence>
<gene>
    <name evidence="1" type="ORF">QAD02_019979</name>
</gene>
<organism evidence="1 2">
    <name type="scientific">Eretmocerus hayati</name>
    <dbReference type="NCBI Taxonomy" id="131215"/>
    <lineage>
        <taxon>Eukaryota</taxon>
        <taxon>Metazoa</taxon>
        <taxon>Ecdysozoa</taxon>
        <taxon>Arthropoda</taxon>
        <taxon>Hexapoda</taxon>
        <taxon>Insecta</taxon>
        <taxon>Pterygota</taxon>
        <taxon>Neoptera</taxon>
        <taxon>Endopterygota</taxon>
        <taxon>Hymenoptera</taxon>
        <taxon>Apocrita</taxon>
        <taxon>Proctotrupomorpha</taxon>
        <taxon>Chalcidoidea</taxon>
        <taxon>Aphelinidae</taxon>
        <taxon>Aphelininae</taxon>
        <taxon>Eretmocerus</taxon>
    </lineage>
</organism>
<reference evidence="1" key="1">
    <citation type="submission" date="2023-04" db="EMBL/GenBank/DDBJ databases">
        <title>A chromosome-level genome assembly of the parasitoid wasp Eretmocerus hayati.</title>
        <authorList>
            <person name="Zhong Y."/>
            <person name="Liu S."/>
            <person name="Liu Y."/>
        </authorList>
    </citation>
    <scope>NUCLEOTIDE SEQUENCE</scope>
    <source>
        <strain evidence="1">ZJU_SS_LIU_2023</strain>
    </source>
</reference>
<evidence type="ECO:0000313" key="2">
    <source>
        <dbReference type="Proteomes" id="UP001239111"/>
    </source>
</evidence>